<proteinExistence type="inferred from homology"/>
<gene>
    <name evidence="2" type="ORF">CVV65_11335</name>
</gene>
<sequence length="99" mass="11504">MTVDQGQYVGMDLDKNGGPVVDAIVEAVQADNAGVELVDFNIYVKVKSPLKLLLRREKVEEVLGRDWSMDELHIYMSSYFGFIEEWDEDHLLIRWNRED</sequence>
<reference evidence="3" key="1">
    <citation type="submission" date="2017-11" db="EMBL/GenBank/DDBJ databases">
        <title>Complete Genome Sequence of Kyrpidia sp. Strain EA-1, a thermophilic, hydrogen-oxidizing Bacterium, isolated from the Azores.</title>
        <authorList>
            <person name="Reiner J.E."/>
            <person name="Lapp C.J."/>
            <person name="Bunk B."/>
            <person name="Gescher J."/>
        </authorList>
    </citation>
    <scope>NUCLEOTIDE SEQUENCE [LARGE SCALE GENOMIC DNA]</scope>
    <source>
        <strain evidence="3">EA-1</strain>
    </source>
</reference>
<dbReference type="InterPro" id="IPR003454">
    <property type="entry name" value="MOase_MmoB_DmpM"/>
</dbReference>
<name>A0A2K8N7X0_9BACL</name>
<evidence type="ECO:0000313" key="2">
    <source>
        <dbReference type="EMBL" id="ATY85446.1"/>
    </source>
</evidence>
<keyword evidence="2" id="KW-0503">Monooxygenase</keyword>
<dbReference type="EMBL" id="CP024955">
    <property type="protein sequence ID" value="ATY85446.1"/>
    <property type="molecule type" value="Genomic_DNA"/>
</dbReference>
<dbReference type="Gene3D" id="3.90.56.10">
    <property type="entry name" value="Monooxygenase component MmoB/DmpM"/>
    <property type="match status" value="1"/>
</dbReference>
<dbReference type="OrthoDB" id="9805636at2"/>
<dbReference type="SUPFAM" id="SSF56029">
    <property type="entry name" value="Monooxygenase (hydroxylase) regulatory protein"/>
    <property type="match status" value="1"/>
</dbReference>
<dbReference type="AlphaFoldDB" id="A0A2K8N7X0"/>
<dbReference type="Pfam" id="PF02406">
    <property type="entry name" value="MmoB_DmpM"/>
    <property type="match status" value="1"/>
</dbReference>
<comment type="similarity">
    <text evidence="1">Belongs to the TmoD/XamoD family.</text>
</comment>
<organism evidence="2 3">
    <name type="scientific">Kyrpidia spormannii</name>
    <dbReference type="NCBI Taxonomy" id="2055160"/>
    <lineage>
        <taxon>Bacteria</taxon>
        <taxon>Bacillati</taxon>
        <taxon>Bacillota</taxon>
        <taxon>Bacilli</taxon>
        <taxon>Bacillales</taxon>
        <taxon>Alicyclobacillaceae</taxon>
        <taxon>Kyrpidia</taxon>
    </lineage>
</organism>
<dbReference type="Proteomes" id="UP000231932">
    <property type="component" value="Chromosome"/>
</dbReference>
<protein>
    <submittedName>
        <fullName evidence="2">Monooxygenase</fullName>
    </submittedName>
</protein>
<dbReference type="KEGG" id="kyr:CVV65_11335"/>
<dbReference type="RefSeq" id="WP_100668225.1">
    <property type="nucleotide sequence ID" value="NZ_CP024955.1"/>
</dbReference>
<keyword evidence="2" id="KW-0560">Oxidoreductase</keyword>
<evidence type="ECO:0000313" key="3">
    <source>
        <dbReference type="Proteomes" id="UP000231932"/>
    </source>
</evidence>
<accession>A0A2K8N7X0</accession>
<evidence type="ECO:0000256" key="1">
    <source>
        <dbReference type="ARBA" id="ARBA00006313"/>
    </source>
</evidence>
<dbReference type="GO" id="GO:0004497">
    <property type="term" value="F:monooxygenase activity"/>
    <property type="evidence" value="ECO:0007669"/>
    <property type="project" value="UniProtKB-KW"/>
</dbReference>
<keyword evidence="3" id="KW-1185">Reference proteome</keyword>
<dbReference type="InterPro" id="IPR036889">
    <property type="entry name" value="mOase_MmoB_DmpM_sf"/>
</dbReference>